<protein>
    <submittedName>
        <fullName evidence="1">Uncharacterized protein</fullName>
    </submittedName>
</protein>
<proteinExistence type="predicted"/>
<gene>
    <name evidence="1" type="ORF">O3P69_008606</name>
</gene>
<accession>A0AAW0SMJ9</accession>
<keyword evidence="2" id="KW-1185">Reference proteome</keyword>
<comment type="caution">
    <text evidence="1">The sequence shown here is derived from an EMBL/GenBank/DDBJ whole genome shotgun (WGS) entry which is preliminary data.</text>
</comment>
<reference evidence="1 2" key="1">
    <citation type="submission" date="2023-03" db="EMBL/GenBank/DDBJ databases">
        <title>High-quality genome of Scylla paramamosain provides insights in environmental adaptation.</title>
        <authorList>
            <person name="Zhang L."/>
        </authorList>
    </citation>
    <scope>NUCLEOTIDE SEQUENCE [LARGE SCALE GENOMIC DNA]</scope>
    <source>
        <strain evidence="1">LZ_2023a</strain>
        <tissue evidence="1">Muscle</tissue>
    </source>
</reference>
<name>A0AAW0SMJ9_SCYPA</name>
<organism evidence="1 2">
    <name type="scientific">Scylla paramamosain</name>
    <name type="common">Mud crab</name>
    <dbReference type="NCBI Taxonomy" id="85552"/>
    <lineage>
        <taxon>Eukaryota</taxon>
        <taxon>Metazoa</taxon>
        <taxon>Ecdysozoa</taxon>
        <taxon>Arthropoda</taxon>
        <taxon>Crustacea</taxon>
        <taxon>Multicrustacea</taxon>
        <taxon>Malacostraca</taxon>
        <taxon>Eumalacostraca</taxon>
        <taxon>Eucarida</taxon>
        <taxon>Decapoda</taxon>
        <taxon>Pleocyemata</taxon>
        <taxon>Brachyura</taxon>
        <taxon>Eubrachyura</taxon>
        <taxon>Portunoidea</taxon>
        <taxon>Portunidae</taxon>
        <taxon>Portuninae</taxon>
        <taxon>Scylla</taxon>
    </lineage>
</organism>
<dbReference type="EMBL" id="JARAKH010000049">
    <property type="protein sequence ID" value="KAK8375990.1"/>
    <property type="molecule type" value="Genomic_DNA"/>
</dbReference>
<evidence type="ECO:0000313" key="2">
    <source>
        <dbReference type="Proteomes" id="UP001487740"/>
    </source>
</evidence>
<dbReference type="AlphaFoldDB" id="A0AAW0SMJ9"/>
<sequence length="79" mass="8752">MGEGKRTLCESIIEEVVSRTCGFTCAILRHCQLFLLESCKTFISKLGTKTSNLHGRKNTAAGRWCKLFPSLTSSLCPNK</sequence>
<evidence type="ECO:0000313" key="1">
    <source>
        <dbReference type="EMBL" id="KAK8375990.1"/>
    </source>
</evidence>
<dbReference type="Proteomes" id="UP001487740">
    <property type="component" value="Unassembled WGS sequence"/>
</dbReference>